<organism evidence="1 2">
    <name type="scientific">Penicillium flavigenum</name>
    <dbReference type="NCBI Taxonomy" id="254877"/>
    <lineage>
        <taxon>Eukaryota</taxon>
        <taxon>Fungi</taxon>
        <taxon>Dikarya</taxon>
        <taxon>Ascomycota</taxon>
        <taxon>Pezizomycotina</taxon>
        <taxon>Eurotiomycetes</taxon>
        <taxon>Eurotiomycetidae</taxon>
        <taxon>Eurotiales</taxon>
        <taxon>Aspergillaceae</taxon>
        <taxon>Penicillium</taxon>
    </lineage>
</organism>
<comment type="caution">
    <text evidence="1">The sequence shown here is derived from an EMBL/GenBank/DDBJ whole genome shotgun (WGS) entry which is preliminary data.</text>
</comment>
<evidence type="ECO:0000313" key="1">
    <source>
        <dbReference type="EMBL" id="OQE14671.1"/>
    </source>
</evidence>
<reference evidence="2" key="1">
    <citation type="journal article" date="2017" name="Nat. Microbiol.">
        <title>Global analysis of biosynthetic gene clusters reveals vast potential of secondary metabolite production in Penicillium species.</title>
        <authorList>
            <person name="Nielsen J.C."/>
            <person name="Grijseels S."/>
            <person name="Prigent S."/>
            <person name="Ji B."/>
            <person name="Dainat J."/>
            <person name="Nielsen K.F."/>
            <person name="Frisvad J.C."/>
            <person name="Workman M."/>
            <person name="Nielsen J."/>
        </authorList>
    </citation>
    <scope>NUCLEOTIDE SEQUENCE [LARGE SCALE GENOMIC DNA]</scope>
    <source>
        <strain evidence="2">IBT 14082</strain>
    </source>
</reference>
<dbReference type="Proteomes" id="UP000191342">
    <property type="component" value="Unassembled WGS sequence"/>
</dbReference>
<name>A0A1V6SKV0_9EURO</name>
<proteinExistence type="predicted"/>
<dbReference type="AlphaFoldDB" id="A0A1V6SKV0"/>
<dbReference type="EMBL" id="MLQL01000036">
    <property type="protein sequence ID" value="OQE14671.1"/>
    <property type="molecule type" value="Genomic_DNA"/>
</dbReference>
<sequence length="35" mass="4177">MTDEVIKPNPEYIKYFFSGVLDQNRSRVVYLRANL</sequence>
<protein>
    <submittedName>
        <fullName evidence="1">Uncharacterized protein</fullName>
    </submittedName>
</protein>
<evidence type="ECO:0000313" key="2">
    <source>
        <dbReference type="Proteomes" id="UP000191342"/>
    </source>
</evidence>
<keyword evidence="2" id="KW-1185">Reference proteome</keyword>
<gene>
    <name evidence="1" type="ORF">PENFLA_c036G06770</name>
</gene>
<accession>A0A1V6SKV0</accession>